<proteinExistence type="predicted"/>
<evidence type="ECO:0000313" key="4">
    <source>
        <dbReference type="Proteomes" id="UP001187415"/>
    </source>
</evidence>
<keyword evidence="4" id="KW-1185">Reference proteome</keyword>
<feature type="region of interest" description="Disordered" evidence="2">
    <location>
        <begin position="62"/>
        <end position="103"/>
    </location>
</feature>
<dbReference type="AlphaFoldDB" id="A0AA88N8P9"/>
<accession>A0AA88N8P9</accession>
<evidence type="ECO:0000313" key="3">
    <source>
        <dbReference type="EMBL" id="KAK2854166.1"/>
    </source>
</evidence>
<dbReference type="EMBL" id="JAUPFM010000004">
    <property type="protein sequence ID" value="KAK2854166.1"/>
    <property type="molecule type" value="Genomic_DNA"/>
</dbReference>
<keyword evidence="1" id="KW-0175">Coiled coil</keyword>
<protein>
    <submittedName>
        <fullName evidence="3">Uncharacterized protein</fullName>
    </submittedName>
</protein>
<feature type="coiled-coil region" evidence="1">
    <location>
        <begin position="16"/>
        <end position="50"/>
    </location>
</feature>
<dbReference type="Proteomes" id="UP001187415">
    <property type="component" value="Unassembled WGS sequence"/>
</dbReference>
<evidence type="ECO:0000256" key="1">
    <source>
        <dbReference type="SAM" id="Coils"/>
    </source>
</evidence>
<comment type="caution">
    <text evidence="3">The sequence shown here is derived from an EMBL/GenBank/DDBJ whole genome shotgun (WGS) entry which is preliminary data.</text>
</comment>
<gene>
    <name evidence="3" type="ORF">Q5P01_006827</name>
</gene>
<feature type="compositionally biased region" description="Basic residues" evidence="2">
    <location>
        <begin position="90"/>
        <end position="103"/>
    </location>
</feature>
<evidence type="ECO:0000256" key="2">
    <source>
        <dbReference type="SAM" id="MobiDB-lite"/>
    </source>
</evidence>
<feature type="compositionally biased region" description="Basic and acidic residues" evidence="2">
    <location>
        <begin position="62"/>
        <end position="75"/>
    </location>
</feature>
<sequence length="116" mass="13681">MFEPDRLKALVNERLSAAAEEIFRLFERTIQDYEQEVLRSKREVERHRGRFVCEAPLHLSVQHDSHSSEQEHCEEAAEEGGISRNSHESKRNRRRKSGLLRQAKSRRLIRKTLCSI</sequence>
<organism evidence="3 4">
    <name type="scientific">Channa striata</name>
    <name type="common">Snakehead murrel</name>
    <name type="synonym">Ophicephalus striatus</name>
    <dbReference type="NCBI Taxonomy" id="64152"/>
    <lineage>
        <taxon>Eukaryota</taxon>
        <taxon>Metazoa</taxon>
        <taxon>Chordata</taxon>
        <taxon>Craniata</taxon>
        <taxon>Vertebrata</taxon>
        <taxon>Euteleostomi</taxon>
        <taxon>Actinopterygii</taxon>
        <taxon>Neopterygii</taxon>
        <taxon>Teleostei</taxon>
        <taxon>Neoteleostei</taxon>
        <taxon>Acanthomorphata</taxon>
        <taxon>Anabantaria</taxon>
        <taxon>Anabantiformes</taxon>
        <taxon>Channoidei</taxon>
        <taxon>Channidae</taxon>
        <taxon>Channa</taxon>
    </lineage>
</organism>
<name>A0AA88N8P9_CHASR</name>
<reference evidence="3" key="1">
    <citation type="submission" date="2023-07" db="EMBL/GenBank/DDBJ databases">
        <title>Chromosome-level Genome Assembly of Striped Snakehead (Channa striata).</title>
        <authorList>
            <person name="Liu H."/>
        </authorList>
    </citation>
    <scope>NUCLEOTIDE SEQUENCE</scope>
    <source>
        <strain evidence="3">Gz</strain>
        <tissue evidence="3">Muscle</tissue>
    </source>
</reference>